<comment type="caution">
    <text evidence="2">The sequence shown here is derived from an EMBL/GenBank/DDBJ whole genome shotgun (WGS) entry which is preliminary data.</text>
</comment>
<name>A0A0F3GNN5_9BACT</name>
<evidence type="ECO:0000313" key="2">
    <source>
        <dbReference type="EMBL" id="KJU83422.1"/>
    </source>
</evidence>
<dbReference type="EMBL" id="LACI01001908">
    <property type="protein sequence ID" value="KJU83422.1"/>
    <property type="molecule type" value="Genomic_DNA"/>
</dbReference>
<accession>A0A0F3GNN5</accession>
<keyword evidence="1" id="KW-1133">Transmembrane helix</keyword>
<gene>
    <name evidence="2" type="ORF">MBAV_004384</name>
</gene>
<evidence type="ECO:0000313" key="3">
    <source>
        <dbReference type="Proteomes" id="UP000033423"/>
    </source>
</evidence>
<feature type="non-terminal residue" evidence="2">
    <location>
        <position position="94"/>
    </location>
</feature>
<keyword evidence="1" id="KW-0812">Transmembrane</keyword>
<reference evidence="2 3" key="1">
    <citation type="submission" date="2015-02" db="EMBL/GenBank/DDBJ databases">
        <title>Single-cell genomics of uncultivated deep-branching MTB reveals a conserved set of magnetosome genes.</title>
        <authorList>
            <person name="Kolinko S."/>
            <person name="Richter M."/>
            <person name="Glockner F.O."/>
            <person name="Brachmann A."/>
            <person name="Schuler D."/>
        </authorList>
    </citation>
    <scope>NUCLEOTIDE SEQUENCE [LARGE SCALE GENOMIC DNA]</scope>
    <source>
        <strain evidence="2">TM-1</strain>
    </source>
</reference>
<keyword evidence="1" id="KW-0472">Membrane</keyword>
<evidence type="ECO:0000256" key="1">
    <source>
        <dbReference type="SAM" id="Phobius"/>
    </source>
</evidence>
<dbReference type="Proteomes" id="UP000033423">
    <property type="component" value="Unassembled WGS sequence"/>
</dbReference>
<proteinExistence type="predicted"/>
<organism evidence="2 3">
    <name type="scientific">Candidatus Magnetobacterium bavaricum</name>
    <dbReference type="NCBI Taxonomy" id="29290"/>
    <lineage>
        <taxon>Bacteria</taxon>
        <taxon>Pseudomonadati</taxon>
        <taxon>Nitrospirota</taxon>
        <taxon>Thermodesulfovibrionia</taxon>
        <taxon>Thermodesulfovibrionales</taxon>
        <taxon>Candidatus Magnetobacteriaceae</taxon>
        <taxon>Candidatus Magnetobacterium</taxon>
    </lineage>
</organism>
<feature type="transmembrane region" description="Helical" evidence="1">
    <location>
        <begin position="21"/>
        <end position="42"/>
    </location>
</feature>
<protein>
    <submittedName>
        <fullName evidence="2">CHASE2 domain protein</fullName>
    </submittedName>
</protein>
<dbReference type="AlphaFoldDB" id="A0A0F3GNN5"/>
<keyword evidence="3" id="KW-1185">Reference proteome</keyword>
<sequence>MKKKIEALRNRYKNLWDIFPRKLILGVFLWVAIVIGLSIVTLTDKNVLEQWFLDCMFTWRGTKTVSPEIVMIRIDDDDIESIGMPCLRSHRCSS</sequence>